<organism evidence="1 2">
    <name type="scientific">Bradyrhizobium erythrophlei</name>
    <dbReference type="NCBI Taxonomy" id="1437360"/>
    <lineage>
        <taxon>Bacteria</taxon>
        <taxon>Pseudomonadati</taxon>
        <taxon>Pseudomonadota</taxon>
        <taxon>Alphaproteobacteria</taxon>
        <taxon>Hyphomicrobiales</taxon>
        <taxon>Nitrobacteraceae</taxon>
        <taxon>Bradyrhizobium</taxon>
    </lineage>
</organism>
<keyword evidence="2" id="KW-1185">Reference proteome</keyword>
<name>A0A1M7UW17_9BRAD</name>
<dbReference type="RefSeq" id="WP_156898872.1">
    <property type="nucleotide sequence ID" value="NZ_LT670849.1"/>
</dbReference>
<gene>
    <name evidence="1" type="ORF">SAMN05444170_7042</name>
</gene>
<dbReference type="Proteomes" id="UP000184096">
    <property type="component" value="Chromosome I"/>
</dbReference>
<protein>
    <submittedName>
        <fullName evidence="1">Uncharacterized protein</fullName>
    </submittedName>
</protein>
<dbReference type="EMBL" id="LT670849">
    <property type="protein sequence ID" value="SHN87172.1"/>
    <property type="molecule type" value="Genomic_DNA"/>
</dbReference>
<proteinExistence type="predicted"/>
<reference evidence="2" key="1">
    <citation type="submission" date="2016-11" db="EMBL/GenBank/DDBJ databases">
        <authorList>
            <person name="Varghese N."/>
            <person name="Submissions S."/>
        </authorList>
    </citation>
    <scope>NUCLEOTIDE SEQUENCE [LARGE SCALE GENOMIC DNA]</scope>
    <source>
        <strain evidence="2">GAS401</strain>
    </source>
</reference>
<evidence type="ECO:0000313" key="1">
    <source>
        <dbReference type="EMBL" id="SHN87172.1"/>
    </source>
</evidence>
<dbReference type="AlphaFoldDB" id="A0A1M7UW17"/>
<sequence>MDAYHRLKQGSPLHTVMINSEDTFSIMAVDQDSEDSVRRFQRVALDALERNDGSYEVVHDHKSTGFSVGLYDIIVIKKA</sequence>
<accession>A0A1M7UW17</accession>
<evidence type="ECO:0000313" key="2">
    <source>
        <dbReference type="Proteomes" id="UP000184096"/>
    </source>
</evidence>